<protein>
    <submittedName>
        <fullName evidence="1">Uncharacterized protein</fullName>
    </submittedName>
</protein>
<organism evidence="1">
    <name type="scientific">marine sediment metagenome</name>
    <dbReference type="NCBI Taxonomy" id="412755"/>
    <lineage>
        <taxon>unclassified sequences</taxon>
        <taxon>metagenomes</taxon>
        <taxon>ecological metagenomes</taxon>
    </lineage>
</organism>
<comment type="caution">
    <text evidence="1">The sequence shown here is derived from an EMBL/GenBank/DDBJ whole genome shotgun (WGS) entry which is preliminary data.</text>
</comment>
<dbReference type="AlphaFoldDB" id="A0A0F8XHV8"/>
<reference evidence="1" key="1">
    <citation type="journal article" date="2015" name="Nature">
        <title>Complex archaea that bridge the gap between prokaryotes and eukaryotes.</title>
        <authorList>
            <person name="Spang A."/>
            <person name="Saw J.H."/>
            <person name="Jorgensen S.L."/>
            <person name="Zaremba-Niedzwiedzka K."/>
            <person name="Martijn J."/>
            <person name="Lind A.E."/>
            <person name="van Eijk R."/>
            <person name="Schleper C."/>
            <person name="Guy L."/>
            <person name="Ettema T.J."/>
        </authorList>
    </citation>
    <scope>NUCLEOTIDE SEQUENCE</scope>
</reference>
<accession>A0A0F8XHV8</accession>
<proteinExistence type="predicted"/>
<dbReference type="EMBL" id="LAZR01062880">
    <property type="protein sequence ID" value="KKK60615.1"/>
    <property type="molecule type" value="Genomic_DNA"/>
</dbReference>
<gene>
    <name evidence="1" type="ORF">LCGC14_3022570</name>
</gene>
<name>A0A0F8XHV8_9ZZZZ</name>
<sequence>MTMKIKYPADRVVHWATGPVNTCEEHGRQLVGMGKFLGTHVAVTKLEKPAECMLLIVKL</sequence>
<evidence type="ECO:0000313" key="1">
    <source>
        <dbReference type="EMBL" id="KKK60615.1"/>
    </source>
</evidence>